<organism evidence="2 3">
    <name type="scientific">Streptococcus parauberis</name>
    <dbReference type="NCBI Taxonomy" id="1348"/>
    <lineage>
        <taxon>Bacteria</taxon>
        <taxon>Bacillati</taxon>
        <taxon>Bacillota</taxon>
        <taxon>Bacilli</taxon>
        <taxon>Lactobacillales</taxon>
        <taxon>Streptococcaceae</taxon>
        <taxon>Streptococcus</taxon>
    </lineage>
</organism>
<dbReference type="PANTHER" id="PTHR43138:SF1">
    <property type="entry name" value="N-ACETYLTRANSFERASE ACA1"/>
    <property type="match status" value="1"/>
</dbReference>
<sequence length="163" mass="18131">MLIRSIEEKDSQQVIAIKNSVWNPYNSPVYDRATTAKDLERSKEARSGILVAEETGTILGCLFFNPMYPFEQGTHVVTFWLAIASQNQGRGIGQAMLSNFFPIALALGYKKITMHVTGGNGSAIKLYQKRGFKLEAQLKGHLIINGVPHDDLLFTKELEETDA</sequence>
<dbReference type="InterPro" id="IPR052742">
    <property type="entry name" value="Mito_N-acetyltransferase"/>
</dbReference>
<keyword evidence="2" id="KW-0808">Transferase</keyword>
<dbReference type="Pfam" id="PF00583">
    <property type="entry name" value="Acetyltransf_1"/>
    <property type="match status" value="1"/>
</dbReference>
<reference evidence="2 3" key="1">
    <citation type="submission" date="2016-06" db="EMBL/GenBank/DDBJ databases">
        <authorList>
            <person name="Haines A.N."/>
            <person name="Council K.R."/>
        </authorList>
    </citation>
    <scope>NUCLEOTIDE SEQUENCE [LARGE SCALE GENOMIC DNA]</scope>
    <source>
        <strain evidence="2 3">SP158-29</strain>
    </source>
</reference>
<accession>A0A854WB60</accession>
<dbReference type="Proteomes" id="UP000217465">
    <property type="component" value="Unassembled WGS sequence"/>
</dbReference>
<dbReference type="EMBL" id="NSGR01000010">
    <property type="protein sequence ID" value="PCH10636.1"/>
    <property type="molecule type" value="Genomic_DNA"/>
</dbReference>
<comment type="caution">
    <text evidence="2">The sequence shown here is derived from an EMBL/GenBank/DDBJ whole genome shotgun (WGS) entry which is preliminary data.</text>
</comment>
<dbReference type="InterPro" id="IPR000182">
    <property type="entry name" value="GNAT_dom"/>
</dbReference>
<dbReference type="RefSeq" id="WP_096633915.1">
    <property type="nucleotide sequence ID" value="NZ_NSGR01000010.1"/>
</dbReference>
<protein>
    <submittedName>
        <fullName evidence="2">Putative phosphinothricin acetyltransferase YwnH</fullName>
    </submittedName>
</protein>
<evidence type="ECO:0000259" key="1">
    <source>
        <dbReference type="PROSITE" id="PS51186"/>
    </source>
</evidence>
<dbReference type="GO" id="GO:0016747">
    <property type="term" value="F:acyltransferase activity, transferring groups other than amino-acyl groups"/>
    <property type="evidence" value="ECO:0007669"/>
    <property type="project" value="InterPro"/>
</dbReference>
<feature type="domain" description="N-acetyltransferase" evidence="1">
    <location>
        <begin position="1"/>
        <end position="159"/>
    </location>
</feature>
<proteinExistence type="predicted"/>
<dbReference type="InterPro" id="IPR016181">
    <property type="entry name" value="Acyl_CoA_acyltransferase"/>
</dbReference>
<dbReference type="PROSITE" id="PS51186">
    <property type="entry name" value="GNAT"/>
    <property type="match status" value="1"/>
</dbReference>
<evidence type="ECO:0000313" key="2">
    <source>
        <dbReference type="EMBL" id="PCH10636.1"/>
    </source>
</evidence>
<name>A0A854WB60_9STRE</name>
<gene>
    <name evidence="2" type="primary">ywnH</name>
    <name evidence="2" type="ORF">A9Y57_01925</name>
</gene>
<dbReference type="Gene3D" id="3.40.630.30">
    <property type="match status" value="1"/>
</dbReference>
<dbReference type="SUPFAM" id="SSF55729">
    <property type="entry name" value="Acyl-CoA N-acyltransferases (Nat)"/>
    <property type="match status" value="1"/>
</dbReference>
<dbReference type="AlphaFoldDB" id="A0A854WB60"/>
<evidence type="ECO:0000313" key="3">
    <source>
        <dbReference type="Proteomes" id="UP000217465"/>
    </source>
</evidence>
<dbReference type="PANTHER" id="PTHR43138">
    <property type="entry name" value="ACETYLTRANSFERASE, GNAT FAMILY"/>
    <property type="match status" value="1"/>
</dbReference>
<dbReference type="CDD" id="cd04301">
    <property type="entry name" value="NAT_SF"/>
    <property type="match status" value="1"/>
</dbReference>